<protein>
    <submittedName>
        <fullName evidence="1">Uncharacterized protein</fullName>
    </submittedName>
</protein>
<comment type="caution">
    <text evidence="1">The sequence shown here is derived from an EMBL/GenBank/DDBJ whole genome shotgun (WGS) entry which is preliminary data.</text>
</comment>
<gene>
    <name evidence="1" type="ORF">ACFOGH_00980</name>
</gene>
<dbReference type="RefSeq" id="WP_380071191.1">
    <property type="nucleotide sequence ID" value="NZ_JBHRTO010000001.1"/>
</dbReference>
<dbReference type="EMBL" id="JBHRTO010000001">
    <property type="protein sequence ID" value="MFC3179551.1"/>
    <property type="molecule type" value="Genomic_DNA"/>
</dbReference>
<sequence>MTIDRKTVDAMEAAGISLVGSVPAPWGGITVTLAPEDVQPFVQDREEWFARKNGAFKQQYLDWVATSGEPRCGATTSKGTRCKNSVSGGIQRPFEVWLQEDGGFCHAHGGASSKEAREL</sequence>
<organism evidence="1 2">
    <name type="scientific">Cypionkella sinensis</name>
    <dbReference type="NCBI Taxonomy" id="1756043"/>
    <lineage>
        <taxon>Bacteria</taxon>
        <taxon>Pseudomonadati</taxon>
        <taxon>Pseudomonadota</taxon>
        <taxon>Alphaproteobacteria</taxon>
        <taxon>Rhodobacterales</taxon>
        <taxon>Paracoccaceae</taxon>
        <taxon>Cypionkella</taxon>
    </lineage>
</organism>
<name>A0ABV7ISS9_9RHOB</name>
<keyword evidence="2" id="KW-1185">Reference proteome</keyword>
<dbReference type="Proteomes" id="UP001595547">
    <property type="component" value="Unassembled WGS sequence"/>
</dbReference>
<reference evidence="2" key="1">
    <citation type="journal article" date="2019" name="Int. J. Syst. Evol. Microbiol.">
        <title>The Global Catalogue of Microorganisms (GCM) 10K type strain sequencing project: providing services to taxonomists for standard genome sequencing and annotation.</title>
        <authorList>
            <consortium name="The Broad Institute Genomics Platform"/>
            <consortium name="The Broad Institute Genome Sequencing Center for Infectious Disease"/>
            <person name="Wu L."/>
            <person name="Ma J."/>
        </authorList>
    </citation>
    <scope>NUCLEOTIDE SEQUENCE [LARGE SCALE GENOMIC DNA]</scope>
    <source>
        <strain evidence="2">KCTC 52039</strain>
    </source>
</reference>
<accession>A0ABV7ISS9</accession>
<evidence type="ECO:0000313" key="2">
    <source>
        <dbReference type="Proteomes" id="UP001595547"/>
    </source>
</evidence>
<proteinExistence type="predicted"/>
<evidence type="ECO:0000313" key="1">
    <source>
        <dbReference type="EMBL" id="MFC3179551.1"/>
    </source>
</evidence>